<gene>
    <name evidence="1" type="ORF">HER31_12785</name>
</gene>
<dbReference type="Proteomes" id="UP000501602">
    <property type="component" value="Chromosome"/>
</dbReference>
<organism evidence="1 2">
    <name type="scientific">Ferrimonas lipolytica</name>
    <dbReference type="NCBI Taxonomy" id="2724191"/>
    <lineage>
        <taxon>Bacteria</taxon>
        <taxon>Pseudomonadati</taxon>
        <taxon>Pseudomonadota</taxon>
        <taxon>Gammaproteobacteria</taxon>
        <taxon>Alteromonadales</taxon>
        <taxon>Ferrimonadaceae</taxon>
        <taxon>Ferrimonas</taxon>
    </lineage>
</organism>
<dbReference type="RefSeq" id="WP_168660955.1">
    <property type="nucleotide sequence ID" value="NZ_CP051180.1"/>
</dbReference>
<proteinExistence type="predicted"/>
<dbReference type="EMBL" id="CP051180">
    <property type="protein sequence ID" value="QIZ77696.1"/>
    <property type="molecule type" value="Genomic_DNA"/>
</dbReference>
<dbReference type="KEGG" id="fes:HER31_12785"/>
<evidence type="ECO:0000313" key="1">
    <source>
        <dbReference type="EMBL" id="QIZ77696.1"/>
    </source>
</evidence>
<keyword evidence="2" id="KW-1185">Reference proteome</keyword>
<accession>A0A6H1UHK1</accession>
<sequence length="168" mass="18893">MNPIPVIIFVCAIALFAVYKARQHRQREIAANEMAWATIKNIAKELTQQQLTDKQLVNAEISAIKKAFVEGYHANQGGKKVDAATADLTKQNQALADDLQPLYRQLLLVEKEASANDVLLVILHFAFSTGGLRMMEAQGRKKVAQRQQQMLTQRRQQLQHKADSNTPE</sequence>
<evidence type="ECO:0000313" key="2">
    <source>
        <dbReference type="Proteomes" id="UP000501602"/>
    </source>
</evidence>
<reference evidence="1 2" key="1">
    <citation type="submission" date="2020-04" db="EMBL/GenBank/DDBJ databases">
        <title>Ferrimonas sp. S7 isolated from sea water.</title>
        <authorList>
            <person name="Bae S.S."/>
            <person name="Baek K."/>
        </authorList>
    </citation>
    <scope>NUCLEOTIDE SEQUENCE [LARGE SCALE GENOMIC DNA]</scope>
    <source>
        <strain evidence="1 2">S7</strain>
    </source>
</reference>
<name>A0A6H1UHK1_9GAMM</name>
<dbReference type="AlphaFoldDB" id="A0A6H1UHK1"/>
<protein>
    <submittedName>
        <fullName evidence="1">Uncharacterized protein</fullName>
    </submittedName>
</protein>